<feature type="transmembrane region" description="Helical" evidence="8">
    <location>
        <begin position="333"/>
        <end position="354"/>
    </location>
</feature>
<feature type="transmembrane region" description="Helical" evidence="8">
    <location>
        <begin position="106"/>
        <end position="129"/>
    </location>
</feature>
<dbReference type="EMBL" id="CP025746">
    <property type="protein sequence ID" value="QAA31377.1"/>
    <property type="molecule type" value="Genomic_DNA"/>
</dbReference>
<keyword evidence="5 8" id="KW-0812">Transmembrane</keyword>
<feature type="transmembrane region" description="Helical" evidence="8">
    <location>
        <begin position="217"/>
        <end position="240"/>
    </location>
</feature>
<feature type="transmembrane region" description="Helical" evidence="8">
    <location>
        <begin position="183"/>
        <end position="205"/>
    </location>
</feature>
<evidence type="ECO:0000256" key="1">
    <source>
        <dbReference type="ARBA" id="ARBA00004141"/>
    </source>
</evidence>
<dbReference type="RefSeq" id="WP_128212191.1">
    <property type="nucleotide sequence ID" value="NZ_CP025746.1"/>
</dbReference>
<protein>
    <submittedName>
        <fullName evidence="9">Spore gernimation protein GerK</fullName>
    </submittedName>
</protein>
<reference evidence="9 10" key="1">
    <citation type="submission" date="2018-01" db="EMBL/GenBank/DDBJ databases">
        <title>Genome Sequencing and Assembly of Anaerobacter polyendosporus strain CT4.</title>
        <authorList>
            <person name="Tachaapaikoon C."/>
            <person name="Sutheeworapong S."/>
            <person name="Jenjaroenpun P."/>
            <person name="Wongsurawat T."/>
            <person name="Nookeaw I."/>
            <person name="Cheawchanlertfa P."/>
            <person name="Kosugi A."/>
            <person name="Cheevadhanarak S."/>
            <person name="Ratanakhanokchai K."/>
        </authorList>
    </citation>
    <scope>NUCLEOTIDE SEQUENCE [LARGE SCALE GENOMIC DNA]</scope>
    <source>
        <strain evidence="9 10">CT4</strain>
    </source>
</reference>
<dbReference type="Proteomes" id="UP000286268">
    <property type="component" value="Chromosome"/>
</dbReference>
<evidence type="ECO:0000256" key="4">
    <source>
        <dbReference type="ARBA" id="ARBA00022544"/>
    </source>
</evidence>
<comment type="similarity">
    <text evidence="2">Belongs to the amino acid-polyamine-organocation (APC) superfamily. Spore germination protein (SGP) (TC 2.A.3.9) family.</text>
</comment>
<feature type="transmembrane region" description="Helical" evidence="8">
    <location>
        <begin position="9"/>
        <end position="28"/>
    </location>
</feature>
<evidence type="ECO:0000313" key="10">
    <source>
        <dbReference type="Proteomes" id="UP000286268"/>
    </source>
</evidence>
<evidence type="ECO:0000256" key="2">
    <source>
        <dbReference type="ARBA" id="ARBA00007998"/>
    </source>
</evidence>
<feature type="transmembrane region" description="Helical" evidence="8">
    <location>
        <begin position="34"/>
        <end position="52"/>
    </location>
</feature>
<dbReference type="InterPro" id="IPR004761">
    <property type="entry name" value="Spore_GerAB"/>
</dbReference>
<organism evidence="9 10">
    <name type="scientific">Clostridium manihotivorum</name>
    <dbReference type="NCBI Taxonomy" id="2320868"/>
    <lineage>
        <taxon>Bacteria</taxon>
        <taxon>Bacillati</taxon>
        <taxon>Bacillota</taxon>
        <taxon>Clostridia</taxon>
        <taxon>Eubacteriales</taxon>
        <taxon>Clostridiaceae</taxon>
        <taxon>Clostridium</taxon>
    </lineage>
</organism>
<dbReference type="NCBIfam" id="TIGR00912">
    <property type="entry name" value="2A0309"/>
    <property type="match status" value="1"/>
</dbReference>
<accession>A0A410DQQ7</accession>
<keyword evidence="7 8" id="KW-0472">Membrane</keyword>
<gene>
    <name evidence="9" type="ORF">C1I91_06820</name>
</gene>
<dbReference type="PANTHER" id="PTHR34975:SF2">
    <property type="entry name" value="SPORE GERMINATION PROTEIN A2"/>
    <property type="match status" value="1"/>
</dbReference>
<dbReference type="PANTHER" id="PTHR34975">
    <property type="entry name" value="SPORE GERMINATION PROTEIN A2"/>
    <property type="match status" value="1"/>
</dbReference>
<feature type="transmembrane region" description="Helical" evidence="8">
    <location>
        <begin position="64"/>
        <end position="86"/>
    </location>
</feature>
<feature type="transmembrane region" description="Helical" evidence="8">
    <location>
        <begin position="260"/>
        <end position="278"/>
    </location>
</feature>
<evidence type="ECO:0000256" key="7">
    <source>
        <dbReference type="ARBA" id="ARBA00023136"/>
    </source>
</evidence>
<dbReference type="GO" id="GO:0016020">
    <property type="term" value="C:membrane"/>
    <property type="evidence" value="ECO:0007669"/>
    <property type="project" value="UniProtKB-SubCell"/>
</dbReference>
<keyword evidence="6 8" id="KW-1133">Transmembrane helix</keyword>
<evidence type="ECO:0000313" key="9">
    <source>
        <dbReference type="EMBL" id="QAA31377.1"/>
    </source>
</evidence>
<keyword evidence="10" id="KW-1185">Reference proteome</keyword>
<dbReference type="OrthoDB" id="1675410at2"/>
<comment type="subcellular location">
    <subcellularLocation>
        <location evidence="1">Membrane</location>
        <topology evidence="1">Multi-pass membrane protein</topology>
    </subcellularLocation>
</comment>
<dbReference type="GO" id="GO:0009847">
    <property type="term" value="P:spore germination"/>
    <property type="evidence" value="ECO:0007669"/>
    <property type="project" value="InterPro"/>
</dbReference>
<keyword evidence="4" id="KW-0309">Germination</keyword>
<dbReference type="AlphaFoldDB" id="A0A410DQQ7"/>
<dbReference type="KEGG" id="cmah:C1I91_06820"/>
<proteinExistence type="inferred from homology"/>
<evidence type="ECO:0000256" key="3">
    <source>
        <dbReference type="ARBA" id="ARBA00022448"/>
    </source>
</evidence>
<feature type="transmembrane region" description="Helical" evidence="8">
    <location>
        <begin position="299"/>
        <end position="318"/>
    </location>
</feature>
<evidence type="ECO:0000256" key="8">
    <source>
        <dbReference type="SAM" id="Phobius"/>
    </source>
</evidence>
<evidence type="ECO:0000256" key="6">
    <source>
        <dbReference type="ARBA" id="ARBA00022989"/>
    </source>
</evidence>
<name>A0A410DQQ7_9CLOT</name>
<sequence>MNKLSNHQLFTLMFIFEIGSTTIFALGIGAKQDAWIVILLALVIGLIFMWIYTELQKSFPDKNYIGIAKLILGNKIGTIVVFMYMFNLLWHCARNTREFSELLLMTLFPTTPMYIILMLFIGVSIHILIKGIEVLARLSEVIFYAIIISMIVIYFLIYISGKLDFSNLLPILGEGGKPVLKELPTIIVFPFGEVFVFSMYWNMVYEKEQLRKTGVKVIFYSGVLLCMSVIIDICALGAEYTEIATIPLVETIKLINIEGVISNIDAIGVIMMFLGGFFKMTIYLNAINTIFTGIFRIKNVNLSLLCMGIFLLFFSILFEPNYAYHKWMVNYDSPYYAIIYTNIIPLILLLILFIKKKRIEF</sequence>
<feature type="transmembrane region" description="Helical" evidence="8">
    <location>
        <begin position="141"/>
        <end position="163"/>
    </location>
</feature>
<dbReference type="Pfam" id="PF03845">
    <property type="entry name" value="Spore_permease"/>
    <property type="match status" value="1"/>
</dbReference>
<evidence type="ECO:0000256" key="5">
    <source>
        <dbReference type="ARBA" id="ARBA00022692"/>
    </source>
</evidence>
<keyword evidence="3" id="KW-0813">Transport</keyword>